<evidence type="ECO:0000256" key="7">
    <source>
        <dbReference type="PROSITE-ProRule" id="PRU00703"/>
    </source>
</evidence>
<evidence type="ECO:0000256" key="1">
    <source>
        <dbReference type="ARBA" id="ARBA00005417"/>
    </source>
</evidence>
<dbReference type="Gene3D" id="3.10.580.10">
    <property type="entry name" value="CBS-domain"/>
    <property type="match status" value="1"/>
</dbReference>
<dbReference type="GO" id="GO:0016887">
    <property type="term" value="F:ATP hydrolysis activity"/>
    <property type="evidence" value="ECO:0007669"/>
    <property type="project" value="UniProtKB-UniRule"/>
</dbReference>
<dbReference type="InterPro" id="IPR017871">
    <property type="entry name" value="ABC_transporter-like_CS"/>
</dbReference>
<dbReference type="EMBL" id="JAJFAT010000013">
    <property type="protein sequence ID" value="MCC3145590.1"/>
    <property type="molecule type" value="Genomic_DNA"/>
</dbReference>
<gene>
    <name evidence="11" type="ORF">LJ207_09665</name>
</gene>
<dbReference type="PROSITE" id="PS51371">
    <property type="entry name" value="CBS"/>
    <property type="match status" value="1"/>
</dbReference>
<evidence type="ECO:0000259" key="9">
    <source>
        <dbReference type="PROSITE" id="PS50893"/>
    </source>
</evidence>
<evidence type="ECO:0000259" key="10">
    <source>
        <dbReference type="PROSITE" id="PS51371"/>
    </source>
</evidence>
<comment type="subcellular location">
    <subcellularLocation>
        <location evidence="8">Cell inner membrane</location>
        <topology evidence="8">Peripheral membrane protein</topology>
    </subcellularLocation>
</comment>
<dbReference type="CDD" id="cd03295">
    <property type="entry name" value="ABC_OpuCA_Osmoprotection"/>
    <property type="match status" value="1"/>
</dbReference>
<name>A0AAW4X1A0_9FIRM</name>
<evidence type="ECO:0000256" key="8">
    <source>
        <dbReference type="RuleBase" id="RU369116"/>
    </source>
</evidence>
<comment type="similarity">
    <text evidence="1 8">Belongs to the ABC transporter superfamily.</text>
</comment>
<keyword evidence="12" id="KW-1185">Reference proteome</keyword>
<protein>
    <recommendedName>
        <fullName evidence="8">Quaternary amine transport ATP-binding protein</fullName>
        <ecNumber evidence="8">7.6.2.9</ecNumber>
    </recommendedName>
</protein>
<dbReference type="SUPFAM" id="SSF52540">
    <property type="entry name" value="P-loop containing nucleoside triphosphate hydrolases"/>
    <property type="match status" value="1"/>
</dbReference>
<dbReference type="Pfam" id="PF00005">
    <property type="entry name" value="ABC_tran"/>
    <property type="match status" value="1"/>
</dbReference>
<feature type="domain" description="ABC transporter" evidence="9">
    <location>
        <begin position="2"/>
        <end position="238"/>
    </location>
</feature>
<comment type="catalytic activity">
    <reaction evidence="8">
        <text>a quaternary ammonium(out) + ATP + H2O = a quaternary ammonium(in) + ADP + phosphate + H(+)</text>
        <dbReference type="Rhea" id="RHEA:11036"/>
        <dbReference type="ChEBI" id="CHEBI:15377"/>
        <dbReference type="ChEBI" id="CHEBI:15378"/>
        <dbReference type="ChEBI" id="CHEBI:30616"/>
        <dbReference type="ChEBI" id="CHEBI:35267"/>
        <dbReference type="ChEBI" id="CHEBI:43474"/>
        <dbReference type="ChEBI" id="CHEBI:456216"/>
    </reaction>
</comment>
<dbReference type="InterPro" id="IPR046342">
    <property type="entry name" value="CBS_dom_sf"/>
</dbReference>
<comment type="caution">
    <text evidence="11">The sequence shown here is derived from an EMBL/GenBank/DDBJ whole genome shotgun (WGS) entry which is preliminary data.</text>
</comment>
<keyword evidence="6 7" id="KW-0129">CBS domain</keyword>
<dbReference type="GO" id="GO:0005524">
    <property type="term" value="F:ATP binding"/>
    <property type="evidence" value="ECO:0007669"/>
    <property type="project" value="UniProtKB-UniRule"/>
</dbReference>
<dbReference type="InterPro" id="IPR003593">
    <property type="entry name" value="AAA+_ATPase"/>
</dbReference>
<evidence type="ECO:0000313" key="12">
    <source>
        <dbReference type="Proteomes" id="UP001199296"/>
    </source>
</evidence>
<keyword evidence="8" id="KW-0472">Membrane</keyword>
<dbReference type="EC" id="7.6.2.9" evidence="8"/>
<dbReference type="FunFam" id="3.40.50.300:FF:000425">
    <property type="entry name" value="Probable ABC transporter, ATP-binding subunit"/>
    <property type="match status" value="1"/>
</dbReference>
<dbReference type="Gene3D" id="3.40.50.300">
    <property type="entry name" value="P-loop containing nucleotide triphosphate hydrolases"/>
    <property type="match status" value="1"/>
</dbReference>
<dbReference type="InterPro" id="IPR003439">
    <property type="entry name" value="ABC_transporter-like_ATP-bd"/>
</dbReference>
<proteinExistence type="inferred from homology"/>
<evidence type="ECO:0000256" key="2">
    <source>
        <dbReference type="ARBA" id="ARBA00022448"/>
    </source>
</evidence>
<dbReference type="GO" id="GO:0031460">
    <property type="term" value="P:glycine betaine transport"/>
    <property type="evidence" value="ECO:0007669"/>
    <property type="project" value="InterPro"/>
</dbReference>
<dbReference type="InterPro" id="IPR027417">
    <property type="entry name" value="P-loop_NTPase"/>
</dbReference>
<dbReference type="Proteomes" id="UP001199296">
    <property type="component" value="Unassembled WGS sequence"/>
</dbReference>
<dbReference type="RefSeq" id="WP_229346291.1">
    <property type="nucleotide sequence ID" value="NZ_JAJFAT010000013.1"/>
</dbReference>
<dbReference type="SUPFAM" id="SSF54631">
    <property type="entry name" value="CBS-domain pair"/>
    <property type="match status" value="1"/>
</dbReference>
<dbReference type="NCBIfam" id="TIGR01186">
    <property type="entry name" value="proV"/>
    <property type="match status" value="1"/>
</dbReference>
<keyword evidence="8" id="KW-0997">Cell inner membrane</keyword>
<keyword evidence="4 8" id="KW-0547">Nucleotide-binding</keyword>
<keyword evidence="8" id="KW-1003">Cell membrane</keyword>
<dbReference type="SMART" id="SM00382">
    <property type="entry name" value="AAA"/>
    <property type="match status" value="1"/>
</dbReference>
<organism evidence="11 12">
    <name type="scientific">Halanaerobium polyolivorans</name>
    <dbReference type="NCBI Taxonomy" id="2886943"/>
    <lineage>
        <taxon>Bacteria</taxon>
        <taxon>Bacillati</taxon>
        <taxon>Bacillota</taxon>
        <taxon>Clostridia</taxon>
        <taxon>Halanaerobiales</taxon>
        <taxon>Halanaerobiaceae</taxon>
        <taxon>Halanaerobium</taxon>
    </lineage>
</organism>
<feature type="domain" description="CBS" evidence="10">
    <location>
        <begin position="313"/>
        <end position="369"/>
    </location>
</feature>
<keyword evidence="2 8" id="KW-0813">Transport</keyword>
<sequence>MIKLENLSKTYQGEAKAAVYNLNLEVEEGEICVFVGPSGCGKTTTLKMINRLIEPSSGNIYINGVNTAAQKKSELRRKIGYVIQEIGLFPHMTVKENIATVPLLLKWEQKKIDERVMELLELIGLDAAANIDKYPHELSGGQQQRVGVARAMAADPPIMLMDEPFGAVDPITRADLQNEFLRLQKKINKTICFVTHDIDEAIKMGDKILIMNKGKLIQYDSPKNILSKPQNEFVEDFIGSDRALKVLNLIHVSEIMESDFDFAVLSDDYHSLIKKIKQKKKKYLLITSADKKLAGYVTLRSLEKNGHKNWQKYIKAIPAVKKDASLKDVFNLMLEKEFTIFPVVDLENKLLGRINLDNIKNHISFEYQE</sequence>
<dbReference type="InterPro" id="IPR005892">
    <property type="entry name" value="Gly-betaine_transp_ATP-bd"/>
</dbReference>
<dbReference type="Pfam" id="PF00571">
    <property type="entry name" value="CBS"/>
    <property type="match status" value="1"/>
</dbReference>
<evidence type="ECO:0000313" key="11">
    <source>
        <dbReference type="EMBL" id="MCC3145590.1"/>
    </source>
</evidence>
<comment type="subunit">
    <text evidence="8">The complex is probably composed of two ATP-binding proteins, two transmembrane proteins and a solute-binding protein.</text>
</comment>
<dbReference type="PROSITE" id="PS00211">
    <property type="entry name" value="ABC_TRANSPORTER_1"/>
    <property type="match status" value="1"/>
</dbReference>
<dbReference type="AlphaFoldDB" id="A0AAW4X1A0"/>
<dbReference type="PROSITE" id="PS50893">
    <property type="entry name" value="ABC_TRANSPORTER_2"/>
    <property type="match status" value="1"/>
</dbReference>
<reference evidence="11 12" key="1">
    <citation type="submission" date="2021-10" db="EMBL/GenBank/DDBJ databases">
        <authorList>
            <person name="Grouzdev D.S."/>
            <person name="Pantiukh K.S."/>
            <person name="Krutkina M.S."/>
        </authorList>
    </citation>
    <scope>NUCLEOTIDE SEQUENCE [LARGE SCALE GENOMIC DNA]</scope>
    <source>
        <strain evidence="11 12">Z-7514</strain>
    </source>
</reference>
<evidence type="ECO:0000256" key="3">
    <source>
        <dbReference type="ARBA" id="ARBA00022737"/>
    </source>
</evidence>
<evidence type="ECO:0000256" key="5">
    <source>
        <dbReference type="ARBA" id="ARBA00022840"/>
    </source>
</evidence>
<dbReference type="GO" id="GO:0015418">
    <property type="term" value="F:ABC-type quaternary ammonium compound transporting activity"/>
    <property type="evidence" value="ECO:0007669"/>
    <property type="project" value="UniProtKB-EC"/>
</dbReference>
<evidence type="ECO:0000256" key="6">
    <source>
        <dbReference type="ARBA" id="ARBA00023122"/>
    </source>
</evidence>
<dbReference type="GO" id="GO:0006865">
    <property type="term" value="P:amino acid transport"/>
    <property type="evidence" value="ECO:0007669"/>
    <property type="project" value="UniProtKB-UniRule"/>
</dbReference>
<accession>A0AAW4X1A0</accession>
<evidence type="ECO:0000256" key="4">
    <source>
        <dbReference type="ARBA" id="ARBA00022741"/>
    </source>
</evidence>
<dbReference type="PANTHER" id="PTHR43117">
    <property type="entry name" value="OSMOPROTECTANT IMPORT ATP-BINDING PROTEIN OSMV"/>
    <property type="match status" value="1"/>
</dbReference>
<keyword evidence="5 8" id="KW-0067">ATP-binding</keyword>
<keyword evidence="3" id="KW-0677">Repeat</keyword>
<dbReference type="GO" id="GO:0005886">
    <property type="term" value="C:plasma membrane"/>
    <property type="evidence" value="ECO:0007669"/>
    <property type="project" value="UniProtKB-SubCell"/>
</dbReference>
<dbReference type="PANTHER" id="PTHR43117:SF4">
    <property type="entry name" value="OSMOPROTECTANT IMPORT ATP-BINDING PROTEIN OSMV"/>
    <property type="match status" value="1"/>
</dbReference>
<dbReference type="InterPro" id="IPR000644">
    <property type="entry name" value="CBS_dom"/>
</dbReference>